<dbReference type="Proteomes" id="UP000002640">
    <property type="component" value="Unassembled WGS sequence"/>
</dbReference>
<accession>G4ZQD3</accession>
<dbReference type="GeneID" id="20637891"/>
<sequence>MYQSFSGPRIEPFVIAWIVTAVLRLCKDIAVVPASSNSSATVTVGSGASYELATPLTAKSSVVPVYRNWVGPRSVQGDSACWREAHVMKKCPSNYDRNEKTNTCWAECPIEYPVECGMECIRQNDDCGREVLYKVGSVFNVGINGVMDNWFGKFSEMAKGVRSAVMCSCMIVGELRALNRYIRSIKAADLEASQDKIMVLLYQSNAVVVELPITIKLCMGGKTTRQWWLADRIMATSQFILSQVLAHDDSLITSWERFKAFMKGANFTAPPEQITKGEIGYLKDALRPNSTCGHDLQGLMERTWSTVEALREQNPGITKDELRVKIQDTDIVKTDIATVTSNCMELLISQSDEKTAYTTRDKLRKTFGVVINDLITTGKIDNGTSYKAMEYVYKVVNQGLNFWVVTGFDMSGISSFISEYFQSICGPTHTMSWTKKGDGQVIINFQSTDTKNVTVNIMSGGDKIDEIDVAACGKATWKSTVEKLGGRTLYLDRWRPGFLGLPGTGGGSLMLWVPHAAEGIVC</sequence>
<evidence type="ECO:0000313" key="2">
    <source>
        <dbReference type="Proteomes" id="UP000002640"/>
    </source>
</evidence>
<protein>
    <submittedName>
        <fullName evidence="1">Uncharacterized protein</fullName>
    </submittedName>
</protein>
<dbReference type="EMBL" id="JH159155">
    <property type="protein sequence ID" value="EGZ15168.1"/>
    <property type="molecule type" value="Genomic_DNA"/>
</dbReference>
<name>G4ZQD3_PHYSP</name>
<dbReference type="InParanoid" id="G4ZQD3"/>
<proteinExistence type="predicted"/>
<dbReference type="KEGG" id="psoj:PHYSODRAFT_249099"/>
<evidence type="ECO:0000313" key="1">
    <source>
        <dbReference type="EMBL" id="EGZ15168.1"/>
    </source>
</evidence>
<dbReference type="AlphaFoldDB" id="G4ZQD3"/>
<reference evidence="1 2" key="1">
    <citation type="journal article" date="2006" name="Science">
        <title>Phytophthora genome sequences uncover evolutionary origins and mechanisms of pathogenesis.</title>
        <authorList>
            <person name="Tyler B.M."/>
            <person name="Tripathy S."/>
            <person name="Zhang X."/>
            <person name="Dehal P."/>
            <person name="Jiang R.H."/>
            <person name="Aerts A."/>
            <person name="Arredondo F.D."/>
            <person name="Baxter L."/>
            <person name="Bensasson D."/>
            <person name="Beynon J.L."/>
            <person name="Chapman J."/>
            <person name="Damasceno C.M."/>
            <person name="Dorrance A.E."/>
            <person name="Dou D."/>
            <person name="Dickerman A.W."/>
            <person name="Dubchak I.L."/>
            <person name="Garbelotto M."/>
            <person name="Gijzen M."/>
            <person name="Gordon S.G."/>
            <person name="Govers F."/>
            <person name="Grunwald N.J."/>
            <person name="Huang W."/>
            <person name="Ivors K.L."/>
            <person name="Jones R.W."/>
            <person name="Kamoun S."/>
            <person name="Krampis K."/>
            <person name="Lamour K.H."/>
            <person name="Lee M.K."/>
            <person name="McDonald W.H."/>
            <person name="Medina M."/>
            <person name="Meijer H.J."/>
            <person name="Nordberg E.K."/>
            <person name="Maclean D.J."/>
            <person name="Ospina-Giraldo M.D."/>
            <person name="Morris P.F."/>
            <person name="Phuntumart V."/>
            <person name="Putnam N.H."/>
            <person name="Rash S."/>
            <person name="Rose J.K."/>
            <person name="Sakihama Y."/>
            <person name="Salamov A.A."/>
            <person name="Savidor A."/>
            <person name="Scheuring C.F."/>
            <person name="Smith B.M."/>
            <person name="Sobral B.W."/>
            <person name="Terry A."/>
            <person name="Torto-Alalibo T.A."/>
            <person name="Win J."/>
            <person name="Xu Z."/>
            <person name="Zhang H."/>
            <person name="Grigoriev I.V."/>
            <person name="Rokhsar D.S."/>
            <person name="Boore J.L."/>
        </authorList>
    </citation>
    <scope>NUCLEOTIDE SEQUENCE [LARGE SCALE GENOMIC DNA]</scope>
    <source>
        <strain evidence="1 2">P6497</strain>
    </source>
</reference>
<gene>
    <name evidence="1" type="ORF">PHYSODRAFT_249099</name>
</gene>
<keyword evidence="2" id="KW-1185">Reference proteome</keyword>
<organism evidence="1 2">
    <name type="scientific">Phytophthora sojae (strain P6497)</name>
    <name type="common">Soybean stem and root rot agent</name>
    <name type="synonym">Phytophthora megasperma f. sp. glycines</name>
    <dbReference type="NCBI Taxonomy" id="1094619"/>
    <lineage>
        <taxon>Eukaryota</taxon>
        <taxon>Sar</taxon>
        <taxon>Stramenopiles</taxon>
        <taxon>Oomycota</taxon>
        <taxon>Peronosporomycetes</taxon>
        <taxon>Peronosporales</taxon>
        <taxon>Peronosporaceae</taxon>
        <taxon>Phytophthora</taxon>
    </lineage>
</organism>
<dbReference type="RefSeq" id="XP_009528917.1">
    <property type="nucleotide sequence ID" value="XM_009530622.1"/>
</dbReference>